<gene>
    <name evidence="4" type="ORF">M2350_000171</name>
</gene>
<evidence type="ECO:0008006" key="6">
    <source>
        <dbReference type="Google" id="ProtNLM"/>
    </source>
</evidence>
<evidence type="ECO:0000313" key="5">
    <source>
        <dbReference type="Proteomes" id="UP001204798"/>
    </source>
</evidence>
<keyword evidence="1" id="KW-1133">Transmembrane helix</keyword>
<dbReference type="InterPro" id="IPR046712">
    <property type="entry name" value="DUF6785"/>
</dbReference>
<feature type="transmembrane region" description="Helical" evidence="1">
    <location>
        <begin position="391"/>
        <end position="410"/>
    </location>
</feature>
<feature type="transmembrane region" description="Helical" evidence="1">
    <location>
        <begin position="416"/>
        <end position="434"/>
    </location>
</feature>
<evidence type="ECO:0000313" key="4">
    <source>
        <dbReference type="EMBL" id="MCS3917774.1"/>
    </source>
</evidence>
<keyword evidence="5" id="KW-1185">Reference proteome</keyword>
<evidence type="ECO:0000256" key="1">
    <source>
        <dbReference type="SAM" id="Phobius"/>
    </source>
</evidence>
<feature type="transmembrane region" description="Helical" evidence="1">
    <location>
        <begin position="603"/>
        <end position="625"/>
    </location>
</feature>
<feature type="domain" description="DUF6785" evidence="3">
    <location>
        <begin position="28"/>
        <end position="536"/>
    </location>
</feature>
<feature type="transmembrane region" description="Helical" evidence="1">
    <location>
        <begin position="178"/>
        <end position="198"/>
    </location>
</feature>
<feature type="transmembrane region" description="Helical" evidence="1">
    <location>
        <begin position="645"/>
        <end position="666"/>
    </location>
</feature>
<keyword evidence="1" id="KW-0812">Transmembrane</keyword>
<dbReference type="EMBL" id="JANUCP010000001">
    <property type="protein sequence ID" value="MCS3917774.1"/>
    <property type="molecule type" value="Genomic_DNA"/>
</dbReference>
<feature type="transmembrane region" description="Helical" evidence="1">
    <location>
        <begin position="295"/>
        <end position="316"/>
    </location>
</feature>
<evidence type="ECO:0000259" key="2">
    <source>
        <dbReference type="Pfam" id="PF20580"/>
    </source>
</evidence>
<feature type="transmembrane region" description="Helical" evidence="1">
    <location>
        <begin position="508"/>
        <end position="528"/>
    </location>
</feature>
<accession>A0ABT2EIL3</accession>
<dbReference type="RefSeq" id="WP_259092294.1">
    <property type="nucleotide sequence ID" value="NZ_CP130454.1"/>
</dbReference>
<keyword evidence="1" id="KW-0472">Membrane</keyword>
<feature type="transmembrane region" description="Helical" evidence="1">
    <location>
        <begin position="573"/>
        <end position="591"/>
    </location>
</feature>
<dbReference type="Pfam" id="PF20581">
    <property type="entry name" value="DUF6785"/>
    <property type="match status" value="1"/>
</dbReference>
<feature type="transmembrane region" description="Helical" evidence="1">
    <location>
        <begin position="92"/>
        <end position="110"/>
    </location>
</feature>
<sequence>MGLIKDQTKVTALTLQEVTPTMPRWRWWRAVALGLALSVPNAYWVMQVEGTWHSGHPTCISFFWNVGFTLMLLIFINLAIKQLLPFWALTQQEFVVIFVILTLVSSLPGHDCLQLGIPQMAMPFWYGIQNPTLRWQETFLNAMPTWLVVTDMTALRDLFFGNSSFYRLHYLQVWLPTILWWTAFSLALGAVYVGLMSLMRRQWTEHEKLSYPIIHIPLALTREGGRAEFFANKWFWWGFGLVAFLDLMNGLNAFYPSIPKIPVRHNDLQLRLDPLLYSMGRPWNAAAPPFFSFPLYPFIIALGYLIPLDIAFSMWFFYLLRKVLLIVTDWLGFFRGAGYIVSGPPYLLQQSYGAWLMLTIHTLWAARHYLKEVGREILRPTALSQQEPLSYRRAILLTLLGLAFLLWFSLRGGMSLWVALIYFGVFLGWSMAIAKCRAELGPPAHEIVGLNSANFIAHTIGMGRLSTRDKVMMPLYWWFNGRGHRNHQMPIVLEGFKMAQVTGLNIKAFPLLMVICFGVGTLLAYWAALHQLYQIGGVNNPIGGGENPLIMHNWGQLNQLRAWIEAPEPVNPSGIIAIFIGAAIAEVLARLRGQFLWFPFHPAGYALALNFGVDYFWSCLLIASVLKFFVLRYGGQRTYQATLPFMYGLVLGEYTFGAFWSAASIIRQKPIYDFAPG</sequence>
<proteinExistence type="predicted"/>
<reference evidence="4 5" key="1">
    <citation type="submission" date="2022-08" db="EMBL/GenBank/DDBJ databases">
        <title>Bacterial and archaeal communities from various locations to study Microbial Dark Matter (Phase II).</title>
        <authorList>
            <person name="Stepanauskas R."/>
        </authorList>
    </citation>
    <scope>NUCLEOTIDE SEQUENCE [LARGE SCALE GENOMIC DNA]</scope>
    <source>
        <strain evidence="4 5">PD1</strain>
    </source>
</reference>
<feature type="transmembrane region" description="Helical" evidence="1">
    <location>
        <begin position="62"/>
        <end position="80"/>
    </location>
</feature>
<dbReference type="Proteomes" id="UP001204798">
    <property type="component" value="Unassembled WGS sequence"/>
</dbReference>
<feature type="transmembrane region" description="Helical" evidence="1">
    <location>
        <begin position="234"/>
        <end position="255"/>
    </location>
</feature>
<comment type="caution">
    <text evidence="4">The sequence shown here is derived from an EMBL/GenBank/DDBJ whole genome shotgun (WGS) entry which is preliminary data.</text>
</comment>
<evidence type="ECO:0000259" key="3">
    <source>
        <dbReference type="Pfam" id="PF20581"/>
    </source>
</evidence>
<dbReference type="InterPro" id="IPR046711">
    <property type="entry name" value="DUF6784"/>
</dbReference>
<organism evidence="4 5">
    <name type="scientific">Candidatus Fervidibacter sacchari</name>
    <dbReference type="NCBI Taxonomy" id="1448929"/>
    <lineage>
        <taxon>Bacteria</taxon>
        <taxon>Candidatus Fervidibacterota</taxon>
        <taxon>Candidatus Fervidibacter</taxon>
    </lineage>
</organism>
<feature type="domain" description="DUF6784" evidence="2">
    <location>
        <begin position="576"/>
        <end position="673"/>
    </location>
</feature>
<dbReference type="Pfam" id="PF20580">
    <property type="entry name" value="DUF6784"/>
    <property type="match status" value="1"/>
</dbReference>
<protein>
    <recommendedName>
        <fullName evidence="6">O-antigen ligase domain-containing protein</fullName>
    </recommendedName>
</protein>
<name>A0ABT2EIL3_9BACT</name>
<feature type="transmembrane region" description="Helical" evidence="1">
    <location>
        <begin position="27"/>
        <end position="46"/>
    </location>
</feature>